<dbReference type="PANTHER" id="PTHR45267">
    <property type="match status" value="1"/>
</dbReference>
<comment type="similarity">
    <text evidence="1 2">Belongs to the short-chain dehydrogenases/reductases (SDR) family.</text>
</comment>
<dbReference type="CDD" id="cd05233">
    <property type="entry name" value="SDR_c"/>
    <property type="match status" value="1"/>
</dbReference>
<dbReference type="Gene3D" id="3.40.50.720">
    <property type="entry name" value="NAD(P)-binding Rossmann-like Domain"/>
    <property type="match status" value="1"/>
</dbReference>
<evidence type="ECO:0000313" key="3">
    <source>
        <dbReference type="EMBL" id="OPF83749.1"/>
    </source>
</evidence>
<dbReference type="PRINTS" id="PR00080">
    <property type="entry name" value="SDRFAMILY"/>
</dbReference>
<dbReference type="EMBL" id="LAKD02000004">
    <property type="protein sequence ID" value="OPF83749.1"/>
    <property type="molecule type" value="Genomic_DNA"/>
</dbReference>
<dbReference type="InterPro" id="IPR002347">
    <property type="entry name" value="SDR_fam"/>
</dbReference>
<dbReference type="Pfam" id="PF00106">
    <property type="entry name" value="adh_short"/>
    <property type="match status" value="1"/>
</dbReference>
<dbReference type="Proteomes" id="UP000033615">
    <property type="component" value="Unassembled WGS sequence"/>
</dbReference>
<evidence type="ECO:0000256" key="2">
    <source>
        <dbReference type="RuleBase" id="RU000363"/>
    </source>
</evidence>
<protein>
    <submittedName>
        <fullName evidence="3">SDR family oxidoreductase</fullName>
    </submittedName>
</protein>
<dbReference type="AlphaFoldDB" id="A0A1V4DC98"/>
<dbReference type="PANTHER" id="PTHR45267:SF2">
    <property type="entry name" value="NADPH-DEPENDENT PTERIN ALDEHYDE REDUCTASE"/>
    <property type="match status" value="1"/>
</dbReference>
<evidence type="ECO:0000256" key="1">
    <source>
        <dbReference type="ARBA" id="ARBA00006484"/>
    </source>
</evidence>
<dbReference type="InterPro" id="IPR053241">
    <property type="entry name" value="NADPH_pterin_aldehyde_rdct"/>
</dbReference>
<dbReference type="SUPFAM" id="SSF51735">
    <property type="entry name" value="NAD(P)-binding Rossmann-fold domains"/>
    <property type="match status" value="1"/>
</dbReference>
<sequence>MDSVSTSTSVVISGVSRGLGAALARRFTALGHRVAGCGRDREALDRLRADLGEDHLITVTDVTDADAVERWAGETVRRLGAPALVVANAGYISPQAPVWETSPADFRTTVDVNVVGVYTLARAFLPRMATGGTFVAVSSGWGRNPRGRLAAYTASKFAVEGFTRAIAQEAEELLPGVTAVAVDPGGGVDTAMLATCLPDEHTEYPGPEAWAQVAADYLLHQVPKEPNGASLTVPGP</sequence>
<accession>A0A1V4DC98</accession>
<proteinExistence type="inferred from homology"/>
<dbReference type="OrthoDB" id="4150292at2"/>
<comment type="caution">
    <text evidence="3">The sequence shown here is derived from an EMBL/GenBank/DDBJ whole genome shotgun (WGS) entry which is preliminary data.</text>
</comment>
<dbReference type="PRINTS" id="PR00081">
    <property type="entry name" value="GDHRDH"/>
</dbReference>
<dbReference type="PROSITE" id="PS00061">
    <property type="entry name" value="ADH_SHORT"/>
    <property type="match status" value="1"/>
</dbReference>
<evidence type="ECO:0000313" key="4">
    <source>
        <dbReference type="Proteomes" id="UP000033615"/>
    </source>
</evidence>
<dbReference type="RefSeq" id="WP_046089759.1">
    <property type="nucleotide sequence ID" value="NZ_LAKD02000004.1"/>
</dbReference>
<reference evidence="3" key="1">
    <citation type="submission" date="2016-12" db="EMBL/GenBank/DDBJ databases">
        <title>Genome sequence of Streptomyces antioxidans MUSC 164.</title>
        <authorList>
            <person name="Lee L.-H."/>
            <person name="Ser H.-L."/>
        </authorList>
    </citation>
    <scope>NUCLEOTIDE SEQUENCE [LARGE SCALE GENOMIC DNA]</scope>
    <source>
        <strain evidence="3">MUSC 164</strain>
    </source>
</reference>
<organism evidence="3 4">
    <name type="scientific">Streptomyces antioxidans</name>
    <dbReference type="NCBI Taxonomy" id="1507734"/>
    <lineage>
        <taxon>Bacteria</taxon>
        <taxon>Bacillati</taxon>
        <taxon>Actinomycetota</taxon>
        <taxon>Actinomycetes</taxon>
        <taxon>Kitasatosporales</taxon>
        <taxon>Streptomycetaceae</taxon>
        <taxon>Streptomyces</taxon>
    </lineage>
</organism>
<name>A0A1V4DC98_9ACTN</name>
<gene>
    <name evidence="3" type="ORF">VT50_0202835</name>
</gene>
<keyword evidence="4" id="KW-1185">Reference proteome</keyword>
<dbReference type="InterPro" id="IPR036291">
    <property type="entry name" value="NAD(P)-bd_dom_sf"/>
</dbReference>
<dbReference type="InterPro" id="IPR020904">
    <property type="entry name" value="Sc_DH/Rdtase_CS"/>
</dbReference>